<dbReference type="InterPro" id="IPR018076">
    <property type="entry name" value="T2SS_GspF_dom"/>
</dbReference>
<keyword evidence="9" id="KW-1185">Reference proteome</keyword>
<keyword evidence="4 6" id="KW-1133">Transmembrane helix</keyword>
<dbReference type="Proteomes" id="UP000237846">
    <property type="component" value="Unassembled WGS sequence"/>
</dbReference>
<feature type="transmembrane region" description="Helical" evidence="6">
    <location>
        <begin position="81"/>
        <end position="100"/>
    </location>
</feature>
<gene>
    <name evidence="8" type="ORF">CLV72_109106</name>
</gene>
<keyword evidence="2" id="KW-1003">Cell membrane</keyword>
<feature type="transmembrane region" description="Helical" evidence="6">
    <location>
        <begin position="6"/>
        <end position="27"/>
    </location>
</feature>
<evidence type="ECO:0000256" key="2">
    <source>
        <dbReference type="ARBA" id="ARBA00022475"/>
    </source>
</evidence>
<evidence type="ECO:0000256" key="4">
    <source>
        <dbReference type="ARBA" id="ARBA00022989"/>
    </source>
</evidence>
<feature type="domain" description="Type II secretion system protein GspF" evidence="7">
    <location>
        <begin position="142"/>
        <end position="266"/>
    </location>
</feature>
<dbReference type="Gene3D" id="1.20.81.30">
    <property type="entry name" value="Type II secretion system (T2SS), domain F"/>
    <property type="match status" value="1"/>
</dbReference>
<evidence type="ECO:0000256" key="1">
    <source>
        <dbReference type="ARBA" id="ARBA00004651"/>
    </source>
</evidence>
<feature type="transmembrane region" description="Helical" evidence="6">
    <location>
        <begin position="244"/>
        <end position="269"/>
    </location>
</feature>
<evidence type="ECO:0000256" key="5">
    <source>
        <dbReference type="ARBA" id="ARBA00023136"/>
    </source>
</evidence>
<keyword evidence="5 6" id="KW-0472">Membrane</keyword>
<comment type="subcellular location">
    <subcellularLocation>
        <location evidence="1">Cell membrane</location>
        <topology evidence="1">Multi-pass membrane protein</topology>
    </subcellularLocation>
</comment>
<name>A0A2T0PVG3_9ACTN</name>
<evidence type="ECO:0000313" key="9">
    <source>
        <dbReference type="Proteomes" id="UP000237846"/>
    </source>
</evidence>
<organism evidence="8 9">
    <name type="scientific">Allonocardiopsis opalescens</name>
    <dbReference type="NCBI Taxonomy" id="1144618"/>
    <lineage>
        <taxon>Bacteria</taxon>
        <taxon>Bacillati</taxon>
        <taxon>Actinomycetota</taxon>
        <taxon>Actinomycetes</taxon>
        <taxon>Streptosporangiales</taxon>
        <taxon>Allonocardiopsis</taxon>
    </lineage>
</organism>
<evidence type="ECO:0000313" key="8">
    <source>
        <dbReference type="EMBL" id="PRX95497.1"/>
    </source>
</evidence>
<feature type="transmembrane region" description="Helical" evidence="6">
    <location>
        <begin position="281"/>
        <end position="301"/>
    </location>
</feature>
<dbReference type="Pfam" id="PF00482">
    <property type="entry name" value="T2SSF"/>
    <property type="match status" value="1"/>
</dbReference>
<dbReference type="PANTHER" id="PTHR35007">
    <property type="entry name" value="INTEGRAL MEMBRANE PROTEIN-RELATED"/>
    <property type="match status" value="1"/>
</dbReference>
<dbReference type="InterPro" id="IPR042094">
    <property type="entry name" value="T2SS_GspF_sf"/>
</dbReference>
<feature type="transmembrane region" description="Helical" evidence="6">
    <location>
        <begin position="106"/>
        <end position="123"/>
    </location>
</feature>
<evidence type="ECO:0000256" key="6">
    <source>
        <dbReference type="SAM" id="Phobius"/>
    </source>
</evidence>
<dbReference type="PANTHER" id="PTHR35007:SF1">
    <property type="entry name" value="PILUS ASSEMBLY PROTEIN"/>
    <property type="match status" value="1"/>
</dbReference>
<sequence length="309" mass="33946">MNNYLLIMIGLLVTVVLAAWGSIDYLLGLQQRRELASRSALAHVEYRASHPLERLDVLLRRYKWGKQIELRVARSGIKMRTSAFVLLLAAGALASIVIVWNLLAPLFGIASAVGVGFLFFSFLRNAEQRRVELFTQQLPDLARVLSNATSAGLSLPTAMAIAADELEDPAGSELRRISESLKVGQPFETAVNDLRERMPSRELGVLMSTLLVAARSGGGLVTALRHISETLEDRKETRREVRTILNESATTAWALGFLGLGSVFLMSFLMPDAVRNMTSSFIGQLVLGASVAFFVVGLIAARRMTRIKF</sequence>
<comment type="caution">
    <text evidence="8">The sequence shown here is derived from an EMBL/GenBank/DDBJ whole genome shotgun (WGS) entry which is preliminary data.</text>
</comment>
<protein>
    <submittedName>
        <fullName evidence="8">Tight adherence protein B</fullName>
    </submittedName>
</protein>
<dbReference type="AlphaFoldDB" id="A0A2T0PVG3"/>
<dbReference type="EMBL" id="PVZC01000009">
    <property type="protein sequence ID" value="PRX95497.1"/>
    <property type="molecule type" value="Genomic_DNA"/>
</dbReference>
<keyword evidence="3 6" id="KW-0812">Transmembrane</keyword>
<evidence type="ECO:0000256" key="3">
    <source>
        <dbReference type="ARBA" id="ARBA00022692"/>
    </source>
</evidence>
<accession>A0A2T0PVG3</accession>
<dbReference type="GO" id="GO:0005886">
    <property type="term" value="C:plasma membrane"/>
    <property type="evidence" value="ECO:0007669"/>
    <property type="project" value="UniProtKB-SubCell"/>
</dbReference>
<evidence type="ECO:0000259" key="7">
    <source>
        <dbReference type="Pfam" id="PF00482"/>
    </source>
</evidence>
<proteinExistence type="predicted"/>
<reference evidence="8 9" key="1">
    <citation type="submission" date="2018-03" db="EMBL/GenBank/DDBJ databases">
        <title>Genomic Encyclopedia of Archaeal and Bacterial Type Strains, Phase II (KMG-II): from individual species to whole genera.</title>
        <authorList>
            <person name="Goeker M."/>
        </authorList>
    </citation>
    <scope>NUCLEOTIDE SEQUENCE [LARGE SCALE GENOMIC DNA]</scope>
    <source>
        <strain evidence="8 9">DSM 45601</strain>
    </source>
</reference>